<dbReference type="AlphaFoldDB" id="A0A1X0A654"/>
<name>A0A1X0A654_9MYCO</name>
<organism evidence="1 2">
    <name type="scientific">Mycobacterium aquaticum</name>
    <dbReference type="NCBI Taxonomy" id="1927124"/>
    <lineage>
        <taxon>Bacteria</taxon>
        <taxon>Bacillati</taxon>
        <taxon>Actinomycetota</taxon>
        <taxon>Actinomycetes</taxon>
        <taxon>Mycobacteriales</taxon>
        <taxon>Mycobacteriaceae</taxon>
        <taxon>Mycobacterium</taxon>
    </lineage>
</organism>
<sequence length="572" mass="64896">MELIVPPDGDVLYPTLGEQVCDFLEAHSVFGPGDLKAQPYRMSEDWQYVTYRSYEHWPKKHRNAGRRRFKRTNVSIRKGAAKTEFLGQIAFAELHPHAPVRFNGYNPDGSLALGRPVVDPFIPLLANAKIQVEELAYGALKVICENARIARCFCEECQGDLCHWCGEDCIGPDAFDVGVDRILRVGPDGKADGKCIPVATAPDTNDGGRTTFNGYDETHRLYLPTEKAAVTTMDENLGKRYAQDPWGMAVTTAGEPGQESVAEDNHFEAEAMARNEVERPDTFYFHRQASDGWDMRKFSDRVEAIREASGPDLASRTDLEQIAARWDKPKANKGYLERVWTNRWLQQSAQAFDIGRWNNLYVPDVIPPRAFVTIGFDGARMRDATGFVVTDVKTGLQQLEGGWERPHDAPDDWEVDELEVNEKRKELFKRFRVLKLYADPPHWNYTVGSWAATHPDVVEEFWTNQRRRMFKAIQAYEDAIASGSVKHNSPTGDNDGDLANVGDLTRHLRNAGRRSTNLVANEETGEKVWILTKIHPDRKFDFCMAGILSWQARMDVLPKVPKPKKRVFARIR</sequence>
<dbReference type="RefSeq" id="WP_083169765.1">
    <property type="nucleotide sequence ID" value="NZ_MVHF01000054.1"/>
</dbReference>
<comment type="caution">
    <text evidence="1">The sequence shown here is derived from an EMBL/GenBank/DDBJ whole genome shotgun (WGS) entry which is preliminary data.</text>
</comment>
<evidence type="ECO:0000313" key="1">
    <source>
        <dbReference type="EMBL" id="ORA25176.1"/>
    </source>
</evidence>
<keyword evidence="2" id="KW-1185">Reference proteome</keyword>
<dbReference type="OrthoDB" id="3197057at2"/>
<evidence type="ECO:0000313" key="2">
    <source>
        <dbReference type="Proteomes" id="UP000192448"/>
    </source>
</evidence>
<dbReference type="EMBL" id="MVHF01000054">
    <property type="protein sequence ID" value="ORA25176.1"/>
    <property type="molecule type" value="Genomic_DNA"/>
</dbReference>
<reference evidence="1 2" key="1">
    <citation type="submission" date="2017-02" db="EMBL/GenBank/DDBJ databases">
        <title>The new phylogeny of genus Mycobacterium.</title>
        <authorList>
            <person name="Tortoli E."/>
            <person name="Trovato A."/>
            <person name="Cirillo D.M."/>
        </authorList>
    </citation>
    <scope>NUCLEOTIDE SEQUENCE [LARGE SCALE GENOMIC DNA]</scope>
    <source>
        <strain evidence="1 2">RW6</strain>
    </source>
</reference>
<dbReference type="Proteomes" id="UP000192448">
    <property type="component" value="Unassembled WGS sequence"/>
</dbReference>
<dbReference type="STRING" id="1927124.BST13_33175"/>
<protein>
    <submittedName>
        <fullName evidence="1">Terminase</fullName>
    </submittedName>
</protein>
<accession>A0A1X0A654</accession>
<gene>
    <name evidence="1" type="ORF">BST13_33175</name>
</gene>
<proteinExistence type="predicted"/>